<dbReference type="InterPro" id="IPR029058">
    <property type="entry name" value="AB_hydrolase_fold"/>
</dbReference>
<keyword evidence="6" id="KW-0031">Aminopeptidase</keyword>
<comment type="similarity">
    <text evidence="3">Belongs to the peptidase S33 family.</text>
</comment>
<keyword evidence="9 12" id="KW-0378">Hydrolase</keyword>
<evidence type="ECO:0000256" key="9">
    <source>
        <dbReference type="ARBA" id="ARBA00022801"/>
    </source>
</evidence>
<dbReference type="PANTHER" id="PTHR43722">
    <property type="entry name" value="PROLINE IMINOPEPTIDASE"/>
    <property type="match status" value="1"/>
</dbReference>
<evidence type="ECO:0000256" key="10">
    <source>
        <dbReference type="ARBA" id="ARBA00029605"/>
    </source>
</evidence>
<evidence type="ECO:0000256" key="8">
    <source>
        <dbReference type="ARBA" id="ARBA00022670"/>
    </source>
</evidence>
<evidence type="ECO:0000256" key="1">
    <source>
        <dbReference type="ARBA" id="ARBA00001585"/>
    </source>
</evidence>
<keyword evidence="7" id="KW-0963">Cytoplasm</keyword>
<dbReference type="SUPFAM" id="SSF53474">
    <property type="entry name" value="alpha/beta-Hydrolases"/>
    <property type="match status" value="1"/>
</dbReference>
<evidence type="ECO:0000256" key="3">
    <source>
        <dbReference type="ARBA" id="ARBA00010088"/>
    </source>
</evidence>
<dbReference type="Pfam" id="PF00561">
    <property type="entry name" value="Abhydrolase_1"/>
    <property type="match status" value="1"/>
</dbReference>
<evidence type="ECO:0000313" key="12">
    <source>
        <dbReference type="EMBL" id="QTD55509.1"/>
    </source>
</evidence>
<name>A0ABX7T1R7_9SPHN</name>
<dbReference type="InterPro" id="IPR005944">
    <property type="entry name" value="Pro_iminopeptidase"/>
</dbReference>
<proteinExistence type="inferred from homology"/>
<evidence type="ECO:0000256" key="7">
    <source>
        <dbReference type="ARBA" id="ARBA00022490"/>
    </source>
</evidence>
<evidence type="ECO:0000256" key="5">
    <source>
        <dbReference type="ARBA" id="ARBA00021843"/>
    </source>
</evidence>
<dbReference type="InterPro" id="IPR002410">
    <property type="entry name" value="Peptidase_S33"/>
</dbReference>
<evidence type="ECO:0000256" key="2">
    <source>
        <dbReference type="ARBA" id="ARBA00004496"/>
    </source>
</evidence>
<comment type="subcellular location">
    <subcellularLocation>
        <location evidence="2">Cytoplasm</location>
    </subcellularLocation>
</comment>
<dbReference type="PRINTS" id="PR00793">
    <property type="entry name" value="PROAMNOPTASE"/>
</dbReference>
<dbReference type="Proteomes" id="UP000663923">
    <property type="component" value="Chromosome"/>
</dbReference>
<dbReference type="EC" id="3.4.11.5" evidence="4"/>
<accession>A0ABX7T1R7</accession>
<gene>
    <name evidence="12" type="ORF">J4G78_15080</name>
</gene>
<dbReference type="Gene3D" id="3.40.50.1820">
    <property type="entry name" value="alpha/beta hydrolase"/>
    <property type="match status" value="1"/>
</dbReference>
<evidence type="ECO:0000259" key="11">
    <source>
        <dbReference type="Pfam" id="PF00561"/>
    </source>
</evidence>
<dbReference type="InterPro" id="IPR000073">
    <property type="entry name" value="AB_hydrolase_1"/>
</dbReference>
<feature type="domain" description="AB hydrolase-1" evidence="11">
    <location>
        <begin position="52"/>
        <end position="153"/>
    </location>
</feature>
<organism evidence="12 13">
    <name type="scientific">Parasphingorhabdus cellanae</name>
    <dbReference type="NCBI Taxonomy" id="2806553"/>
    <lineage>
        <taxon>Bacteria</taxon>
        <taxon>Pseudomonadati</taxon>
        <taxon>Pseudomonadota</taxon>
        <taxon>Alphaproteobacteria</taxon>
        <taxon>Sphingomonadales</taxon>
        <taxon>Sphingomonadaceae</taxon>
        <taxon>Parasphingorhabdus</taxon>
    </lineage>
</organism>
<keyword evidence="13" id="KW-1185">Reference proteome</keyword>
<evidence type="ECO:0000313" key="13">
    <source>
        <dbReference type="Proteomes" id="UP000663923"/>
    </source>
</evidence>
<evidence type="ECO:0000256" key="6">
    <source>
        <dbReference type="ARBA" id="ARBA00022438"/>
    </source>
</evidence>
<dbReference type="PANTHER" id="PTHR43722:SF1">
    <property type="entry name" value="PROLINE IMINOPEPTIDASE"/>
    <property type="match status" value="1"/>
</dbReference>
<dbReference type="RefSeq" id="WP_207987347.1">
    <property type="nucleotide sequence ID" value="NZ_CP071794.1"/>
</dbReference>
<dbReference type="GO" id="GO:0016787">
    <property type="term" value="F:hydrolase activity"/>
    <property type="evidence" value="ECO:0007669"/>
    <property type="project" value="UniProtKB-KW"/>
</dbReference>
<keyword evidence="8" id="KW-0645">Protease</keyword>
<comment type="catalytic activity">
    <reaction evidence="1">
        <text>Release of N-terminal proline from a peptide.</text>
        <dbReference type="EC" id="3.4.11.5"/>
    </reaction>
</comment>
<reference evidence="12 13" key="1">
    <citation type="submission" date="2021-03" db="EMBL/GenBank/DDBJ databases">
        <title>Complete genome of Parasphingorhabdus_sp.JHSY0214.</title>
        <authorList>
            <person name="Yoo J.H."/>
            <person name="Bae J.W."/>
        </authorList>
    </citation>
    <scope>NUCLEOTIDE SEQUENCE [LARGE SCALE GENOMIC DNA]</scope>
    <source>
        <strain evidence="12 13">JHSY0214</strain>
    </source>
</reference>
<protein>
    <recommendedName>
        <fullName evidence="5">Proline iminopeptidase</fullName>
        <ecNumber evidence="4">3.4.11.5</ecNumber>
    </recommendedName>
    <alternativeName>
        <fullName evidence="10">Prolyl aminopeptidase</fullName>
    </alternativeName>
</protein>
<dbReference type="EMBL" id="CP071794">
    <property type="protein sequence ID" value="QTD55509.1"/>
    <property type="molecule type" value="Genomic_DNA"/>
</dbReference>
<sequence length="320" mass="35099">MRIFIFWISVAFVLIGGGDLSAREAPETRSLSTGSEVATWVISADDPQHKTPILYLHGGPGMYTEDRRIEEGQLFRNLGFNTVYYDQAGGGQSGHIRASEYTVDRAVLDLEALRSSLNTEKLILWGNSYGATLAAIYADRYPDQVAALIFTSPGTFPGTKPKRNYKVTARGKIKVNKSVKKAIKIIDGADPDAEEKLTQADAGVLFDGLLNSGMMAGMICKESDIEVGTSSRGGNFYANRRIQDTIRTVRFDRNDLPKVPTITLRGSCDFHLEENAQLYSNMFGGALVEIKASGHGLLENQHLVRQALKEFAETALANVE</sequence>
<evidence type="ECO:0000256" key="4">
    <source>
        <dbReference type="ARBA" id="ARBA00012568"/>
    </source>
</evidence>